<feature type="disulfide bond" evidence="6">
    <location>
        <begin position="168"/>
        <end position="197"/>
    </location>
</feature>
<evidence type="ECO:0000256" key="3">
    <source>
        <dbReference type="ARBA" id="ARBA00007658"/>
    </source>
</evidence>
<evidence type="ECO:0000256" key="2">
    <source>
        <dbReference type="ARBA" id="ARBA00004922"/>
    </source>
</evidence>
<gene>
    <name evidence="8" type="ORF">B0A49_00419</name>
</gene>
<protein>
    <recommendedName>
        <fullName evidence="7">alpha-1,2-Mannosidase</fullName>
        <ecNumber evidence="7">3.2.1.-</ecNumber>
    </recommendedName>
</protein>
<dbReference type="STRING" id="331657.A0A4U0XWJ9"/>
<dbReference type="AlphaFoldDB" id="A0A4U0XWJ9"/>
<dbReference type="SUPFAM" id="SSF48225">
    <property type="entry name" value="Seven-hairpin glycosidases"/>
    <property type="match status" value="1"/>
</dbReference>
<dbReference type="Proteomes" id="UP000308768">
    <property type="component" value="Unassembled WGS sequence"/>
</dbReference>
<dbReference type="PRINTS" id="PR00747">
    <property type="entry name" value="GLYHDRLASE47"/>
</dbReference>
<dbReference type="GO" id="GO:0005509">
    <property type="term" value="F:calcium ion binding"/>
    <property type="evidence" value="ECO:0007669"/>
    <property type="project" value="InterPro"/>
</dbReference>
<comment type="similarity">
    <text evidence="3 7">Belongs to the glycosyl hydrolase 47 family.</text>
</comment>
<name>A0A4U0XWJ9_9PEZI</name>
<keyword evidence="9" id="KW-1185">Reference proteome</keyword>
<keyword evidence="4 7" id="KW-0378">Hydrolase</keyword>
<keyword evidence="7" id="KW-0326">Glycosidase</keyword>
<evidence type="ECO:0000256" key="1">
    <source>
        <dbReference type="ARBA" id="ARBA00001913"/>
    </source>
</evidence>
<reference evidence="8 9" key="1">
    <citation type="submission" date="2017-03" db="EMBL/GenBank/DDBJ databases">
        <title>Genomes of endolithic fungi from Antarctica.</title>
        <authorList>
            <person name="Coleine C."/>
            <person name="Masonjones S."/>
            <person name="Stajich J.E."/>
        </authorList>
    </citation>
    <scope>NUCLEOTIDE SEQUENCE [LARGE SCALE GENOMIC DNA]</scope>
    <source>
        <strain evidence="8 9">CCFEE 5187</strain>
    </source>
</reference>
<dbReference type="EC" id="3.2.1.-" evidence="7"/>
<sequence length="293" mass="33205">MPVTRWDLHKAVRSGAQVADESLLVAEIGSLTLEFTRLFQLTDNPKWYDAVDRITEIFDKQQRMTRLSGTWPIFVSVREADLTQNGAFTLGATDDSVYKYLLKMHALPGRSAIYEKLYRDSMSAPIHRTFFRPMTPDDADIFLAGNIHVDNANQTTLPLNSEDQHLVCFAGGMFAIGSRLPDHPDHLDIARKLTQRCIWTYRALPSGIMLEVFNLVPCVPGSPYLWNEAQWHAEIVKHAGVDISEVENAIGEQMFQKGVAAIRERRCILRAEAIESVFILYRITGERAFLDHA</sequence>
<dbReference type="PANTHER" id="PTHR11742:SF89">
    <property type="entry name" value="ALPHA-1,2-MANNOSIDASE"/>
    <property type="match status" value="1"/>
</dbReference>
<comment type="pathway">
    <text evidence="2">Protein modification; protein glycosylation.</text>
</comment>
<evidence type="ECO:0000256" key="5">
    <source>
        <dbReference type="ARBA" id="ARBA00023157"/>
    </source>
</evidence>
<evidence type="ECO:0000313" key="8">
    <source>
        <dbReference type="EMBL" id="TKA82234.1"/>
    </source>
</evidence>
<dbReference type="Gene3D" id="1.50.10.10">
    <property type="match status" value="1"/>
</dbReference>
<dbReference type="GO" id="GO:0016020">
    <property type="term" value="C:membrane"/>
    <property type="evidence" value="ECO:0007669"/>
    <property type="project" value="InterPro"/>
</dbReference>
<accession>A0A4U0XWJ9</accession>
<evidence type="ECO:0000256" key="6">
    <source>
        <dbReference type="PIRSR" id="PIRSR601382-3"/>
    </source>
</evidence>
<dbReference type="UniPathway" id="UPA00378"/>
<evidence type="ECO:0000313" key="9">
    <source>
        <dbReference type="Proteomes" id="UP000308768"/>
    </source>
</evidence>
<dbReference type="InterPro" id="IPR036026">
    <property type="entry name" value="Seven-hairpin_glycosidases"/>
</dbReference>
<organism evidence="8 9">
    <name type="scientific">Cryomyces minteri</name>
    <dbReference type="NCBI Taxonomy" id="331657"/>
    <lineage>
        <taxon>Eukaryota</taxon>
        <taxon>Fungi</taxon>
        <taxon>Dikarya</taxon>
        <taxon>Ascomycota</taxon>
        <taxon>Pezizomycotina</taxon>
        <taxon>Dothideomycetes</taxon>
        <taxon>Dothideomycetes incertae sedis</taxon>
        <taxon>Cryomyces</taxon>
    </lineage>
</organism>
<evidence type="ECO:0000256" key="4">
    <source>
        <dbReference type="ARBA" id="ARBA00022801"/>
    </source>
</evidence>
<evidence type="ECO:0000256" key="7">
    <source>
        <dbReference type="RuleBase" id="RU361193"/>
    </source>
</evidence>
<dbReference type="Pfam" id="PF01532">
    <property type="entry name" value="Glyco_hydro_47"/>
    <property type="match status" value="1"/>
</dbReference>
<dbReference type="InterPro" id="IPR012341">
    <property type="entry name" value="6hp_glycosidase-like_sf"/>
</dbReference>
<dbReference type="GO" id="GO:0004571">
    <property type="term" value="F:mannosyl-oligosaccharide 1,2-alpha-mannosidase activity"/>
    <property type="evidence" value="ECO:0007669"/>
    <property type="project" value="InterPro"/>
</dbReference>
<proteinExistence type="inferred from homology"/>
<dbReference type="PANTHER" id="PTHR11742">
    <property type="entry name" value="MANNOSYL-OLIGOSACCHARIDE ALPHA-1,2-MANNOSIDASE-RELATED"/>
    <property type="match status" value="1"/>
</dbReference>
<dbReference type="OrthoDB" id="8118055at2759"/>
<dbReference type="InterPro" id="IPR050749">
    <property type="entry name" value="Glycosyl_Hydrolase_47"/>
</dbReference>
<dbReference type="GO" id="GO:0005783">
    <property type="term" value="C:endoplasmic reticulum"/>
    <property type="evidence" value="ECO:0007669"/>
    <property type="project" value="TreeGrafter"/>
</dbReference>
<keyword evidence="5 6" id="KW-1015">Disulfide bond</keyword>
<dbReference type="InterPro" id="IPR001382">
    <property type="entry name" value="Glyco_hydro_47"/>
</dbReference>
<dbReference type="GO" id="GO:0005975">
    <property type="term" value="P:carbohydrate metabolic process"/>
    <property type="evidence" value="ECO:0007669"/>
    <property type="project" value="InterPro"/>
</dbReference>
<dbReference type="EMBL" id="NAJN01000004">
    <property type="protein sequence ID" value="TKA82234.1"/>
    <property type="molecule type" value="Genomic_DNA"/>
</dbReference>
<comment type="cofactor">
    <cofactor evidence="1">
        <name>Ca(2+)</name>
        <dbReference type="ChEBI" id="CHEBI:29108"/>
    </cofactor>
</comment>
<comment type="caution">
    <text evidence="8">The sequence shown here is derived from an EMBL/GenBank/DDBJ whole genome shotgun (WGS) entry which is preliminary data.</text>
</comment>
<dbReference type="GO" id="GO:0036503">
    <property type="term" value="P:ERAD pathway"/>
    <property type="evidence" value="ECO:0007669"/>
    <property type="project" value="UniProtKB-ARBA"/>
</dbReference>